<dbReference type="Pfam" id="PF01474">
    <property type="entry name" value="DAHP_synth_2"/>
    <property type="match status" value="1"/>
</dbReference>
<feature type="binding site" evidence="7">
    <location>
        <position position="68"/>
    </location>
    <ligand>
        <name>Mn(2+)</name>
        <dbReference type="ChEBI" id="CHEBI:29035"/>
    </ligand>
</feature>
<evidence type="ECO:0000256" key="6">
    <source>
        <dbReference type="ARBA" id="ARBA00047508"/>
    </source>
</evidence>
<proteinExistence type="inferred from homology"/>
<comment type="subcellular location">
    <subcellularLocation>
        <location evidence="8">Plastid</location>
        <location evidence="8">Chloroplast</location>
    </subcellularLocation>
</comment>
<evidence type="ECO:0000313" key="10">
    <source>
        <dbReference type="Proteomes" id="UP000447434"/>
    </source>
</evidence>
<dbReference type="Gene3D" id="3.20.20.70">
    <property type="entry name" value="Aldolase class I"/>
    <property type="match status" value="1"/>
</dbReference>
<keyword evidence="4 8" id="KW-0808">Transferase</keyword>
<sequence>MFFSFQGYLTAIEGNIIRTANKLRYRYLIVDVSNFFCPTSGFVVQAELRAFFDVHEHEGSHAGGIHLEMTGQNVTECIGGSNSVTFDDLSSRYHTHCDPRLNASQSLELAFIIAERLRKSRIKSGHSLSL</sequence>
<dbReference type="GO" id="GO:0003849">
    <property type="term" value="F:3-deoxy-7-phosphoheptulonate synthase activity"/>
    <property type="evidence" value="ECO:0007669"/>
    <property type="project" value="UniProtKB-EC"/>
</dbReference>
<dbReference type="AlphaFoldDB" id="A0A6A4N3W6"/>
<evidence type="ECO:0000256" key="3">
    <source>
        <dbReference type="ARBA" id="ARBA00022605"/>
    </source>
</evidence>
<keyword evidence="7" id="KW-0104">Cadmium</keyword>
<evidence type="ECO:0000256" key="1">
    <source>
        <dbReference type="ARBA" id="ARBA00004688"/>
    </source>
</evidence>
<comment type="pathway">
    <text evidence="1 8">Metabolic intermediate biosynthesis; chorismate biosynthesis; chorismate from D-erythrose 4-phosphate and phosphoenolpyruvate: step 1/7.</text>
</comment>
<dbReference type="PANTHER" id="PTHR21337:SF0">
    <property type="entry name" value="PHOSPHO-2-DEHYDRO-3-DEOXYHEPTONATE ALDOLASE"/>
    <property type="match status" value="1"/>
</dbReference>
<comment type="similarity">
    <text evidence="2 8">Belongs to the class-II DAHP synthase family.</text>
</comment>
<evidence type="ECO:0000256" key="2">
    <source>
        <dbReference type="ARBA" id="ARBA00008911"/>
    </source>
</evidence>
<dbReference type="GO" id="GO:0009507">
    <property type="term" value="C:chloroplast"/>
    <property type="evidence" value="ECO:0007669"/>
    <property type="project" value="UniProtKB-SubCell"/>
</dbReference>
<gene>
    <name evidence="9" type="ORF">Lalb_Chr23g0270411</name>
</gene>
<dbReference type="SUPFAM" id="SSF51569">
    <property type="entry name" value="Aldolase"/>
    <property type="match status" value="1"/>
</dbReference>
<dbReference type="GO" id="GO:0009423">
    <property type="term" value="P:chorismate biosynthetic process"/>
    <property type="evidence" value="ECO:0007669"/>
    <property type="project" value="UniProtKB-UniPathway"/>
</dbReference>
<keyword evidence="7" id="KW-0464">Manganese</keyword>
<keyword evidence="3 8" id="KW-0028">Amino-acid biosynthesis</keyword>
<evidence type="ECO:0000256" key="5">
    <source>
        <dbReference type="ARBA" id="ARBA00023141"/>
    </source>
</evidence>
<accession>A0A6A4N3W6</accession>
<dbReference type="GO" id="GO:0009073">
    <property type="term" value="P:aromatic amino acid family biosynthetic process"/>
    <property type="evidence" value="ECO:0007669"/>
    <property type="project" value="UniProtKB-KW"/>
</dbReference>
<keyword evidence="10" id="KW-1185">Reference proteome</keyword>
<dbReference type="PANTHER" id="PTHR21337">
    <property type="entry name" value="PHOSPHO-2-DEHYDRO-3-DEOXYHEPTONATE ALDOLASE 1, 2"/>
    <property type="match status" value="1"/>
</dbReference>
<protein>
    <recommendedName>
        <fullName evidence="8">Phospho-2-dehydro-3-deoxyheptonate aldolase</fullName>
        <ecNumber evidence="8">2.5.1.54</ecNumber>
    </recommendedName>
</protein>
<comment type="catalytic activity">
    <reaction evidence="6 8">
        <text>D-erythrose 4-phosphate + phosphoenolpyruvate + H2O = 7-phospho-2-dehydro-3-deoxy-D-arabino-heptonate + phosphate</text>
        <dbReference type="Rhea" id="RHEA:14717"/>
        <dbReference type="ChEBI" id="CHEBI:15377"/>
        <dbReference type="ChEBI" id="CHEBI:16897"/>
        <dbReference type="ChEBI" id="CHEBI:43474"/>
        <dbReference type="ChEBI" id="CHEBI:58394"/>
        <dbReference type="ChEBI" id="CHEBI:58702"/>
        <dbReference type="EC" id="2.5.1.54"/>
    </reaction>
</comment>
<dbReference type="EC" id="2.5.1.54" evidence="8"/>
<dbReference type="GO" id="GO:0008652">
    <property type="term" value="P:amino acid biosynthetic process"/>
    <property type="evidence" value="ECO:0007669"/>
    <property type="project" value="UniProtKB-KW"/>
</dbReference>
<organism evidence="9 10">
    <name type="scientific">Lupinus albus</name>
    <name type="common">White lupine</name>
    <name type="synonym">Lupinus termis</name>
    <dbReference type="NCBI Taxonomy" id="3870"/>
    <lineage>
        <taxon>Eukaryota</taxon>
        <taxon>Viridiplantae</taxon>
        <taxon>Streptophyta</taxon>
        <taxon>Embryophyta</taxon>
        <taxon>Tracheophyta</taxon>
        <taxon>Spermatophyta</taxon>
        <taxon>Magnoliopsida</taxon>
        <taxon>eudicotyledons</taxon>
        <taxon>Gunneridae</taxon>
        <taxon>Pentapetalae</taxon>
        <taxon>rosids</taxon>
        <taxon>fabids</taxon>
        <taxon>Fabales</taxon>
        <taxon>Fabaceae</taxon>
        <taxon>Papilionoideae</taxon>
        <taxon>50 kb inversion clade</taxon>
        <taxon>genistoids sensu lato</taxon>
        <taxon>core genistoids</taxon>
        <taxon>Genisteae</taxon>
        <taxon>Lupinus</taxon>
    </lineage>
</organism>
<dbReference type="InterPro" id="IPR002480">
    <property type="entry name" value="DAHP_synth_2"/>
</dbReference>
<keyword evidence="8" id="KW-0809">Transit peptide</keyword>
<dbReference type="InterPro" id="IPR013785">
    <property type="entry name" value="Aldolase_TIM"/>
</dbReference>
<dbReference type="EMBL" id="WOCE01000023">
    <property type="protein sequence ID" value="KAE9587133.1"/>
    <property type="molecule type" value="Genomic_DNA"/>
</dbReference>
<dbReference type="UniPathway" id="UPA00053">
    <property type="reaction ID" value="UER00084"/>
</dbReference>
<reference evidence="10" key="1">
    <citation type="journal article" date="2020" name="Nat. Commun.">
        <title>Genome sequence of the cluster root forming white lupin.</title>
        <authorList>
            <person name="Hufnagel B."/>
            <person name="Marques A."/>
            <person name="Soriano A."/>
            <person name="Marques L."/>
            <person name="Divol F."/>
            <person name="Doumas P."/>
            <person name="Sallet E."/>
            <person name="Mancinotti D."/>
            <person name="Carrere S."/>
            <person name="Marande W."/>
            <person name="Arribat S."/>
            <person name="Keller J."/>
            <person name="Huneau C."/>
            <person name="Blein T."/>
            <person name="Aime D."/>
            <person name="Laguerre M."/>
            <person name="Taylor J."/>
            <person name="Schubert V."/>
            <person name="Nelson M."/>
            <person name="Geu-Flores F."/>
            <person name="Crespi M."/>
            <person name="Gallardo-Guerrero K."/>
            <person name="Delaux P.-M."/>
            <person name="Salse J."/>
            <person name="Berges H."/>
            <person name="Guyot R."/>
            <person name="Gouzy J."/>
            <person name="Peret B."/>
        </authorList>
    </citation>
    <scope>NUCLEOTIDE SEQUENCE [LARGE SCALE GENOMIC DNA]</scope>
    <source>
        <strain evidence="10">cv. Amiga</strain>
    </source>
</reference>
<keyword evidence="8" id="KW-0934">Plastid</keyword>
<keyword evidence="7" id="KW-0170">Cobalt</keyword>
<comment type="cofactor">
    <cofactor evidence="7">
        <name>Mn(2+)</name>
        <dbReference type="ChEBI" id="CHEBI:29035"/>
    </cofactor>
    <cofactor evidence="7">
        <name>Co(2+)</name>
        <dbReference type="ChEBI" id="CHEBI:48828"/>
    </cofactor>
    <cofactor evidence="7">
        <name>Cd(2+)</name>
        <dbReference type="ChEBI" id="CHEBI:48775"/>
    </cofactor>
    <text evidence="7">Binds 1 divalent cation per subunit. The enzyme is active with manganese, cobalt or cadmium ions.</text>
</comment>
<comment type="caution">
    <text evidence="9">The sequence shown here is derived from an EMBL/GenBank/DDBJ whole genome shotgun (WGS) entry which is preliminary data.</text>
</comment>
<evidence type="ECO:0000256" key="8">
    <source>
        <dbReference type="RuleBase" id="RU363071"/>
    </source>
</evidence>
<evidence type="ECO:0000313" key="9">
    <source>
        <dbReference type="EMBL" id="KAE9587133.1"/>
    </source>
</evidence>
<dbReference type="Proteomes" id="UP000447434">
    <property type="component" value="Chromosome 23"/>
</dbReference>
<keyword evidence="5 8" id="KW-0057">Aromatic amino acid biosynthesis</keyword>
<feature type="binding site" evidence="7">
    <location>
        <position position="98"/>
    </location>
    <ligand>
        <name>Mn(2+)</name>
        <dbReference type="ChEBI" id="CHEBI:29035"/>
    </ligand>
</feature>
<dbReference type="OrthoDB" id="2338at2759"/>
<evidence type="ECO:0000256" key="7">
    <source>
        <dbReference type="PIRSR" id="PIRSR602480-1"/>
    </source>
</evidence>
<keyword evidence="8" id="KW-0150">Chloroplast</keyword>
<evidence type="ECO:0000256" key="4">
    <source>
        <dbReference type="ARBA" id="ARBA00022679"/>
    </source>
</evidence>
<name>A0A6A4N3W6_LUPAL</name>